<dbReference type="EMBL" id="CAWYQH010000057">
    <property type="protein sequence ID" value="CAK8678628.1"/>
    <property type="molecule type" value="Genomic_DNA"/>
</dbReference>
<evidence type="ECO:0000313" key="13">
    <source>
        <dbReference type="EMBL" id="CAK8678628.1"/>
    </source>
</evidence>
<keyword evidence="11" id="KW-0472">Membrane</keyword>
<evidence type="ECO:0000256" key="5">
    <source>
        <dbReference type="ARBA" id="ARBA00022833"/>
    </source>
</evidence>
<name>A0ABP0FI17_CLALP</name>
<comment type="caution">
    <text evidence="13">The sequence shown here is derived from an EMBL/GenBank/DDBJ whole genome shotgun (WGS) entry which is preliminary data.</text>
</comment>
<evidence type="ECO:0000256" key="2">
    <source>
        <dbReference type="ARBA" id="ARBA00022670"/>
    </source>
</evidence>
<proteinExistence type="inferred from homology"/>
<evidence type="ECO:0000256" key="6">
    <source>
        <dbReference type="ARBA" id="ARBA00023049"/>
    </source>
</evidence>
<evidence type="ECO:0000256" key="7">
    <source>
        <dbReference type="ARBA" id="ARBA00038233"/>
    </source>
</evidence>
<keyword evidence="6 10" id="KW-0482">Metalloprotease</keyword>
<evidence type="ECO:0000256" key="4">
    <source>
        <dbReference type="ARBA" id="ARBA00022801"/>
    </source>
</evidence>
<evidence type="ECO:0000256" key="1">
    <source>
        <dbReference type="ARBA" id="ARBA00011182"/>
    </source>
</evidence>
<keyword evidence="4 10" id="KW-0378">Hydrolase</keyword>
<protein>
    <recommendedName>
        <fullName evidence="8">Metalloendopeptidase OMA1, mitochondrial</fullName>
    </recommendedName>
    <alternativeName>
        <fullName evidence="9">Overlapping with the m-AAA protease 1 homolog</fullName>
    </alternativeName>
</protein>
<evidence type="ECO:0000256" key="10">
    <source>
        <dbReference type="RuleBase" id="RU003983"/>
    </source>
</evidence>
<dbReference type="PANTHER" id="PTHR22726:SF1">
    <property type="entry name" value="METALLOENDOPEPTIDASE OMA1, MITOCHONDRIAL"/>
    <property type="match status" value="1"/>
</dbReference>
<reference evidence="13 14" key="1">
    <citation type="submission" date="2024-02" db="EMBL/GenBank/DDBJ databases">
        <authorList>
            <person name="Daric V."/>
            <person name="Darras S."/>
        </authorList>
    </citation>
    <scope>NUCLEOTIDE SEQUENCE [LARGE SCALE GENOMIC DNA]</scope>
</reference>
<comment type="subunit">
    <text evidence="1">Homooligomer.</text>
</comment>
<dbReference type="Proteomes" id="UP001642483">
    <property type="component" value="Unassembled WGS sequence"/>
</dbReference>
<keyword evidence="5 10" id="KW-0862">Zinc</keyword>
<keyword evidence="2 10" id="KW-0645">Protease</keyword>
<dbReference type="InterPro" id="IPR051156">
    <property type="entry name" value="Mito/Outer_Membr_Metalloprot"/>
</dbReference>
<feature type="transmembrane region" description="Helical" evidence="11">
    <location>
        <begin position="108"/>
        <end position="125"/>
    </location>
</feature>
<dbReference type="InterPro" id="IPR001915">
    <property type="entry name" value="Peptidase_M48"/>
</dbReference>
<comment type="cofactor">
    <cofactor evidence="10">
        <name>Zn(2+)</name>
        <dbReference type="ChEBI" id="CHEBI:29105"/>
    </cofactor>
    <text evidence="10">Binds 1 zinc ion per subunit.</text>
</comment>
<dbReference type="Gene3D" id="3.30.2010.10">
    <property type="entry name" value="Metalloproteases ('zincins'), catalytic domain"/>
    <property type="match status" value="1"/>
</dbReference>
<gene>
    <name evidence="13" type="ORF">CVLEPA_LOCUS8535</name>
</gene>
<keyword evidence="11" id="KW-0812">Transmembrane</keyword>
<feature type="domain" description="Peptidase M48" evidence="12">
    <location>
        <begin position="180"/>
        <end position="256"/>
    </location>
</feature>
<evidence type="ECO:0000313" key="14">
    <source>
        <dbReference type="Proteomes" id="UP001642483"/>
    </source>
</evidence>
<accession>A0ABP0FI17</accession>
<keyword evidence="11" id="KW-1133">Transmembrane helix</keyword>
<evidence type="ECO:0000256" key="9">
    <source>
        <dbReference type="ARBA" id="ARBA00042978"/>
    </source>
</evidence>
<dbReference type="PANTHER" id="PTHR22726">
    <property type="entry name" value="METALLOENDOPEPTIDASE OMA1"/>
    <property type="match status" value="1"/>
</dbReference>
<evidence type="ECO:0000256" key="11">
    <source>
        <dbReference type="SAM" id="Phobius"/>
    </source>
</evidence>
<keyword evidence="14" id="KW-1185">Reference proteome</keyword>
<evidence type="ECO:0000259" key="12">
    <source>
        <dbReference type="Pfam" id="PF01435"/>
    </source>
</evidence>
<evidence type="ECO:0000256" key="3">
    <source>
        <dbReference type="ARBA" id="ARBA00022723"/>
    </source>
</evidence>
<keyword evidence="3" id="KW-0479">Metal-binding</keyword>
<comment type="similarity">
    <text evidence="7 10">Belongs to the peptidase M48 family.</text>
</comment>
<sequence length="257" mass="30294">MITLPRYVAPKQVADKYVNLIPHRCYSNQYKCFVLPRRNQDILKFHRVLCRSFQLSQRRNVNPIVLFFFKLKGAKILKGFSIIFGRTFRKLHGRLPENVQRQISKHKLLLSFFLIVSMIVAYYSYEHYDTCPITGRKRWISFTKDQVIILSDMDNKQLLQQYRTKFLDHEHPVYLACRNIVEALINNNQDIDIVKTLDWKLNVVDDPDMHNAFVLPNGEIYIFTGMIKLMTAWEELAMVVGHEMAHAILGHVQVRLV</sequence>
<evidence type="ECO:0000256" key="8">
    <source>
        <dbReference type="ARBA" id="ARBA00040360"/>
    </source>
</evidence>
<dbReference type="Pfam" id="PF01435">
    <property type="entry name" value="Peptidase_M48"/>
    <property type="match status" value="1"/>
</dbReference>
<organism evidence="13 14">
    <name type="scientific">Clavelina lepadiformis</name>
    <name type="common">Light-bulb sea squirt</name>
    <name type="synonym">Ascidia lepadiformis</name>
    <dbReference type="NCBI Taxonomy" id="159417"/>
    <lineage>
        <taxon>Eukaryota</taxon>
        <taxon>Metazoa</taxon>
        <taxon>Chordata</taxon>
        <taxon>Tunicata</taxon>
        <taxon>Ascidiacea</taxon>
        <taxon>Aplousobranchia</taxon>
        <taxon>Clavelinidae</taxon>
        <taxon>Clavelina</taxon>
    </lineage>
</organism>